<dbReference type="GO" id="GO:0040001">
    <property type="term" value="P:establishment of mitotic spindle localization"/>
    <property type="evidence" value="ECO:0007669"/>
    <property type="project" value="TreeGrafter"/>
</dbReference>
<dbReference type="SMART" id="SM01349">
    <property type="entry name" value="TOG"/>
    <property type="match status" value="3"/>
</dbReference>
<dbReference type="FunFam" id="1.25.10.10:FF:000006">
    <property type="entry name" value="CLIP-associating protein 1 isoform 2"/>
    <property type="match status" value="1"/>
</dbReference>
<evidence type="ECO:0000256" key="2">
    <source>
        <dbReference type="ARBA" id="ARBA00004601"/>
    </source>
</evidence>
<dbReference type="Proteomes" id="UP000694395">
    <property type="component" value="Chromosome 22"/>
</dbReference>
<dbReference type="Ensembl" id="ENSOMYT00000135272.1">
    <property type="protein sequence ID" value="ENSOMYP00000113310.1"/>
    <property type="gene ID" value="ENSOMYG00000029651.2"/>
</dbReference>
<feature type="compositionally biased region" description="Low complexity" evidence="12">
    <location>
        <begin position="572"/>
        <end position="585"/>
    </location>
</feature>
<evidence type="ECO:0000256" key="9">
    <source>
        <dbReference type="ARBA" id="ARBA00023212"/>
    </source>
</evidence>
<feature type="compositionally biased region" description="Polar residues" evidence="12">
    <location>
        <begin position="514"/>
        <end position="524"/>
    </location>
</feature>
<keyword evidence="8" id="KW-0333">Golgi apparatus</keyword>
<gene>
    <name evidence="14" type="primary">CLASP1</name>
</gene>
<sequence>MEVNMEYCLAQVVQKDLGRKVQVGQELIDYILDKDRSQDLEQDQTGLDRMVDSIATTWVNCSNFKVALLGIDLLSVLVTRLQDRFRNHVGTGEIVLIDRLGDSKDQVRDQDQILLLKIMEQAATPQVRDGAMGCLVEIYRHVGERVRMDLSKKGLPQSRYDEHSTSAFLSVSFSVCLSASVCLYKNFDDEDSVDGGRSCSSASSSKAPPTGRRTVAAASVRRPSSATGSGKISAKDAAAGAVDEEDFIKAFEEVPTIQIHSNREMEENLSKVREVLSDDKNDWEHRVIALKKVRSLLLAGALEYESFPQQLRLLEAPLKLSAKDLRSQVVREACITLGYLSTLMGNKFDHCAETLMPTLLNLVPNSAKVMATSGMAAIRLILRHTHYSRLIPIITSNCTSKSVAVRRRSYEFLELLLLEWQTHTLERHVAILTETIKKGIHDADSEARSVARKCYWGFHGHYSREAEHLFQALESTYQKALQSHLKSSDSVVSLHQSDRSSSSSQERKMVSSRVNTNPGGSLQRSRSDIDVNAAASAKSCLVTVPSASPFSSAATLPPGSYASLGRVRTRRTSAGSAVGASATVTDSRGRSRAKMVSQSQPGSRSSSPGKLLGHSSGYGRISRPPSASSTPADKRSKVPRSQGCSRDSSPSRLGLARSRIPRPSMSQGCSRDTSRESSRDTSPARGFKPLDRFGLIHQDRISASVNAMRVLNTGTEVEAAVADALRKPMRRRYESPGIYSDDDANSDASSACSERSYGSRNGGIPHYLRQTEDVAEVLNHCASSNWSERKEGLLGLQNLLKNQRILSRVELKRLCEIFSRMFADPHSKVFSMFLETLLDFILVHREDLQDWLFVLLTQLLKKMGADLLGSVQAKVQKALDITRYGPLHPPSDNISKHFHVKVAILKYIESLARQMDPTDFVNSSETRLAVSRIITWTTEPKSSDVRKAAQVVLISLFELNTPEFTMLLGALPKTFQDGATKLLQNHLKNSSNTSSVVNDRHPPSRTSPLTSPTNCSHGGLSPSMLEYDTENMNSDEIYSSLRGVTEAIQSFSYRSQEDLNELRGKRDDAVSVAPSPGSDARLGLDVVEGGRTALDNKTSLLNTPSPRSFSGPRTREFAPYGYGDTITSSYDKSALKEAVFDDDVEQFRDCSQDHSDLVADLLKELSNHNERVEERKGALVELLKITREDSLAVWDEHFKTILLLLLETLGDKDYTIRAMALRVLKEILRNQPARFKNYAELTIMKTLEAHKDSHKEVVRAAEESASTLAGSIHPEQCIKVLCPIVQTADYPINLAAIKMQTKVIERITKESLHQLLPDIIPGLLQGYDNTESSVRKASVFCLVAIYSVIGEELKPHLQLLTGSKMKLLNLYIKRAQTTNSNSSSSSDVSSHS</sequence>
<dbReference type="SUPFAM" id="SSF48371">
    <property type="entry name" value="ARM repeat"/>
    <property type="match status" value="2"/>
</dbReference>
<dbReference type="GO" id="GO:0005876">
    <property type="term" value="C:spindle microtubule"/>
    <property type="evidence" value="ECO:0007669"/>
    <property type="project" value="TreeGrafter"/>
</dbReference>
<evidence type="ECO:0000313" key="15">
    <source>
        <dbReference type="Proteomes" id="UP000694395"/>
    </source>
</evidence>
<evidence type="ECO:0000256" key="10">
    <source>
        <dbReference type="ARBA" id="ARBA00023306"/>
    </source>
</evidence>
<dbReference type="Gene3D" id="1.25.10.10">
    <property type="entry name" value="Leucine-rich Repeat Variant"/>
    <property type="match status" value="4"/>
</dbReference>
<evidence type="ECO:0000256" key="6">
    <source>
        <dbReference type="ARBA" id="ARBA00022737"/>
    </source>
</evidence>
<dbReference type="GO" id="GO:0043515">
    <property type="term" value="F:kinetochore binding"/>
    <property type="evidence" value="ECO:0007669"/>
    <property type="project" value="TreeGrafter"/>
</dbReference>
<dbReference type="PANTHER" id="PTHR21567">
    <property type="entry name" value="CLASP"/>
    <property type="match status" value="1"/>
</dbReference>
<dbReference type="FunFam" id="1.25.10.10:FF:000005">
    <property type="entry name" value="CLIP-associating protein 1 isoform 2"/>
    <property type="match status" value="1"/>
</dbReference>
<dbReference type="GO" id="GO:0045180">
    <property type="term" value="C:basal cortex"/>
    <property type="evidence" value="ECO:0007669"/>
    <property type="project" value="TreeGrafter"/>
</dbReference>
<evidence type="ECO:0000256" key="5">
    <source>
        <dbReference type="ARBA" id="ARBA00022490"/>
    </source>
</evidence>
<evidence type="ECO:0000256" key="11">
    <source>
        <dbReference type="ARBA" id="ARBA00023328"/>
    </source>
</evidence>
<feature type="compositionally biased region" description="Low complexity" evidence="12">
    <location>
        <begin position="597"/>
        <end position="609"/>
    </location>
</feature>
<accession>A0A8K9URK5</accession>
<evidence type="ECO:0000256" key="3">
    <source>
        <dbReference type="ARBA" id="ARBA00004629"/>
    </source>
</evidence>
<dbReference type="GO" id="GO:0005881">
    <property type="term" value="C:cytoplasmic microtubule"/>
    <property type="evidence" value="ECO:0007669"/>
    <property type="project" value="TreeGrafter"/>
</dbReference>
<feature type="compositionally biased region" description="Low complexity" evidence="12">
    <location>
        <begin position="1004"/>
        <end position="1013"/>
    </location>
</feature>
<keyword evidence="9" id="KW-0206">Cytoskeleton</keyword>
<evidence type="ECO:0000256" key="7">
    <source>
        <dbReference type="ARBA" id="ARBA00022838"/>
    </source>
</evidence>
<evidence type="ECO:0000256" key="12">
    <source>
        <dbReference type="SAM" id="MobiDB-lite"/>
    </source>
</evidence>
<feature type="domain" description="TOG" evidence="13">
    <location>
        <begin position="1146"/>
        <end position="1381"/>
    </location>
</feature>
<keyword evidence="5" id="KW-0963">Cytoplasm</keyword>
<dbReference type="Pfam" id="PF12348">
    <property type="entry name" value="CLASP_N"/>
    <property type="match status" value="1"/>
</dbReference>
<feature type="compositionally biased region" description="Polar residues" evidence="12">
    <location>
        <begin position="642"/>
        <end position="651"/>
    </location>
</feature>
<evidence type="ECO:0000313" key="14">
    <source>
        <dbReference type="Ensembl" id="ENSOMYP00000113310.1"/>
    </source>
</evidence>
<dbReference type="InterPro" id="IPR034085">
    <property type="entry name" value="TOG"/>
</dbReference>
<protein>
    <submittedName>
        <fullName evidence="14">Cytoplasmic linker associated protein 1</fullName>
    </submittedName>
</protein>
<dbReference type="GO" id="GO:0005815">
    <property type="term" value="C:microtubule organizing center"/>
    <property type="evidence" value="ECO:0007669"/>
    <property type="project" value="TreeGrafter"/>
</dbReference>
<evidence type="ECO:0000259" key="13">
    <source>
        <dbReference type="SMART" id="SM01349"/>
    </source>
</evidence>
<feature type="domain" description="TOG" evidence="13">
    <location>
        <begin position="766"/>
        <end position="993"/>
    </location>
</feature>
<keyword evidence="11" id="KW-0137">Centromere</keyword>
<feature type="compositionally biased region" description="Polar residues" evidence="12">
    <location>
        <begin position="988"/>
        <end position="997"/>
    </location>
</feature>
<dbReference type="InterPro" id="IPR057546">
    <property type="entry name" value="HEAT_GCN1"/>
</dbReference>
<comment type="subcellular location">
    <subcellularLocation>
        <location evidence="3">Chromosome</location>
        <location evidence="3">Centromere</location>
        <location evidence="3">Kinetochore</location>
    </subcellularLocation>
    <subcellularLocation>
        <location evidence="1">Cytoplasm</location>
        <location evidence="1">Cytoskeleton</location>
        <location evidence="1">Microtubule organizing center</location>
        <location evidence="1">Centrosome</location>
    </subcellularLocation>
    <subcellularLocation>
        <location evidence="2">Golgi apparatus</location>
        <location evidence="2">trans-Golgi network</location>
    </subcellularLocation>
</comment>
<evidence type="ECO:0000256" key="8">
    <source>
        <dbReference type="ARBA" id="ARBA00023034"/>
    </source>
</evidence>
<dbReference type="InterPro" id="IPR024395">
    <property type="entry name" value="CLASP_N_dom"/>
</dbReference>
<proteinExistence type="predicted"/>
<feature type="region of interest" description="Disordered" evidence="12">
    <location>
        <begin position="191"/>
        <end position="235"/>
    </location>
</feature>
<organism evidence="14 15">
    <name type="scientific">Oncorhynchus mykiss</name>
    <name type="common">Rainbow trout</name>
    <name type="synonym">Salmo gairdneri</name>
    <dbReference type="NCBI Taxonomy" id="8022"/>
    <lineage>
        <taxon>Eukaryota</taxon>
        <taxon>Metazoa</taxon>
        <taxon>Chordata</taxon>
        <taxon>Craniata</taxon>
        <taxon>Vertebrata</taxon>
        <taxon>Euteleostomi</taxon>
        <taxon>Actinopterygii</taxon>
        <taxon>Neopterygii</taxon>
        <taxon>Teleostei</taxon>
        <taxon>Protacanthopterygii</taxon>
        <taxon>Salmoniformes</taxon>
        <taxon>Salmonidae</taxon>
        <taxon>Salmoninae</taxon>
        <taxon>Oncorhynchus</taxon>
    </lineage>
</organism>
<reference evidence="14" key="2">
    <citation type="submission" date="2025-08" db="UniProtKB">
        <authorList>
            <consortium name="Ensembl"/>
        </authorList>
    </citation>
    <scope>IDENTIFICATION</scope>
</reference>
<feature type="region of interest" description="Disordered" evidence="12">
    <location>
        <begin position="734"/>
        <end position="758"/>
    </location>
</feature>
<keyword evidence="10" id="KW-0131">Cell cycle</keyword>
<dbReference type="GO" id="GO:0008017">
    <property type="term" value="F:microtubule binding"/>
    <property type="evidence" value="ECO:0007669"/>
    <property type="project" value="TreeGrafter"/>
</dbReference>
<keyword evidence="4" id="KW-0158">Chromosome</keyword>
<dbReference type="GeneTree" id="ENSGT00940000154817"/>
<keyword evidence="7" id="KW-0995">Kinetochore</keyword>
<feature type="domain" description="TOG" evidence="13">
    <location>
        <begin position="261"/>
        <end position="494"/>
    </location>
</feature>
<reference evidence="14" key="3">
    <citation type="submission" date="2025-09" db="UniProtKB">
        <authorList>
            <consortium name="Ensembl"/>
        </authorList>
    </citation>
    <scope>IDENTIFICATION</scope>
</reference>
<name>A0A8K9URK5_ONCMY</name>
<feature type="compositionally biased region" description="Low complexity" evidence="12">
    <location>
        <begin position="212"/>
        <end position="227"/>
    </location>
</feature>
<dbReference type="PANTHER" id="PTHR21567:SF28">
    <property type="entry name" value="CLIP-ASSOCIATING PROTEIN 1"/>
    <property type="match status" value="1"/>
</dbReference>
<feature type="compositionally biased region" description="Low complexity" evidence="12">
    <location>
        <begin position="490"/>
        <end position="504"/>
    </location>
</feature>
<evidence type="ECO:0000256" key="1">
    <source>
        <dbReference type="ARBA" id="ARBA00004300"/>
    </source>
</evidence>
<feature type="region of interest" description="Disordered" evidence="12">
    <location>
        <begin position="988"/>
        <end position="1022"/>
    </location>
</feature>
<keyword evidence="15" id="KW-1185">Reference proteome</keyword>
<evidence type="ECO:0000256" key="4">
    <source>
        <dbReference type="ARBA" id="ARBA00022454"/>
    </source>
</evidence>
<dbReference type="Pfam" id="PF23271">
    <property type="entry name" value="HEAT_GCN1"/>
    <property type="match status" value="1"/>
</dbReference>
<feature type="region of interest" description="Disordered" evidence="12">
    <location>
        <begin position="490"/>
        <end position="527"/>
    </location>
</feature>
<dbReference type="GO" id="GO:0072686">
    <property type="term" value="C:mitotic spindle"/>
    <property type="evidence" value="ECO:0007669"/>
    <property type="project" value="TreeGrafter"/>
</dbReference>
<dbReference type="GO" id="GO:0090307">
    <property type="term" value="P:mitotic spindle assembly"/>
    <property type="evidence" value="ECO:0007669"/>
    <property type="project" value="TreeGrafter"/>
</dbReference>
<dbReference type="InterPro" id="IPR016024">
    <property type="entry name" value="ARM-type_fold"/>
</dbReference>
<feature type="region of interest" description="Disordered" evidence="12">
    <location>
        <begin position="567"/>
        <end position="690"/>
    </location>
</feature>
<keyword evidence="6" id="KW-0677">Repeat</keyword>
<reference evidence="14" key="1">
    <citation type="submission" date="2020-07" db="EMBL/GenBank/DDBJ databases">
        <title>A long reads based de novo assembly of the rainbow trout Arlee double haploid line genome.</title>
        <authorList>
            <person name="Gao G."/>
            <person name="Palti Y."/>
        </authorList>
    </citation>
    <scope>NUCLEOTIDE SEQUENCE [LARGE SCALE GENOMIC DNA]</scope>
</reference>
<dbReference type="InterPro" id="IPR011989">
    <property type="entry name" value="ARM-like"/>
</dbReference>
<dbReference type="GO" id="GO:0000776">
    <property type="term" value="C:kinetochore"/>
    <property type="evidence" value="ECO:0007669"/>
    <property type="project" value="UniProtKB-KW"/>
</dbReference>